<dbReference type="GO" id="GO:0004497">
    <property type="term" value="F:monooxygenase activity"/>
    <property type="evidence" value="ECO:0007669"/>
    <property type="project" value="UniProtKB-KW"/>
</dbReference>
<gene>
    <name evidence="4" type="ORF">N0B31_01475</name>
</gene>
<dbReference type="PANTHER" id="PTHR13789">
    <property type="entry name" value="MONOOXYGENASE"/>
    <property type="match status" value="1"/>
</dbReference>
<dbReference type="InterPro" id="IPR050493">
    <property type="entry name" value="FAD-dep_Monooxygenase_BioMet"/>
</dbReference>
<dbReference type="InterPro" id="IPR002938">
    <property type="entry name" value="FAD-bd"/>
</dbReference>
<name>A0A9E7U8L5_9EURY</name>
<dbReference type="InterPro" id="IPR036188">
    <property type="entry name" value="FAD/NAD-bd_sf"/>
</dbReference>
<dbReference type="PRINTS" id="PR00420">
    <property type="entry name" value="RNGMNOXGNASE"/>
</dbReference>
<proteinExistence type="predicted"/>
<evidence type="ECO:0000259" key="3">
    <source>
        <dbReference type="Pfam" id="PF01494"/>
    </source>
</evidence>
<dbReference type="AlphaFoldDB" id="A0A9E7U8L5"/>
<dbReference type="GO" id="GO:0071949">
    <property type="term" value="F:FAD binding"/>
    <property type="evidence" value="ECO:0007669"/>
    <property type="project" value="InterPro"/>
</dbReference>
<dbReference type="Pfam" id="PF01494">
    <property type="entry name" value="FAD_binding_3"/>
    <property type="match status" value="1"/>
</dbReference>
<organism evidence="4 5">
    <name type="scientific">Salinirubellus salinus</name>
    <dbReference type="NCBI Taxonomy" id="1364945"/>
    <lineage>
        <taxon>Archaea</taxon>
        <taxon>Methanobacteriati</taxon>
        <taxon>Methanobacteriota</taxon>
        <taxon>Stenosarchaea group</taxon>
        <taxon>Halobacteria</taxon>
        <taxon>Halobacteriales</taxon>
        <taxon>Natronomonadaceae</taxon>
        <taxon>Salinirubellus</taxon>
    </lineage>
</organism>
<protein>
    <recommendedName>
        <fullName evidence="3">FAD-binding domain-containing protein</fullName>
    </recommendedName>
</protein>
<dbReference type="Gene3D" id="3.50.50.60">
    <property type="entry name" value="FAD/NAD(P)-binding domain"/>
    <property type="match status" value="2"/>
</dbReference>
<evidence type="ECO:0000313" key="4">
    <source>
        <dbReference type="EMBL" id="UWM54961.1"/>
    </source>
</evidence>
<reference evidence="4" key="1">
    <citation type="submission" date="2022-09" db="EMBL/GenBank/DDBJ databases">
        <title>Diverse halophilic archaea isolated from saline environments.</title>
        <authorList>
            <person name="Cui H.-L."/>
        </authorList>
    </citation>
    <scope>NUCLEOTIDE SEQUENCE</scope>
    <source>
        <strain evidence="4">ZS-35-S2</strain>
    </source>
</reference>
<keyword evidence="2" id="KW-0503">Monooxygenase</keyword>
<evidence type="ECO:0000313" key="5">
    <source>
        <dbReference type="Proteomes" id="UP001057580"/>
    </source>
</evidence>
<keyword evidence="5" id="KW-1185">Reference proteome</keyword>
<dbReference type="GeneID" id="74941051"/>
<evidence type="ECO:0000256" key="1">
    <source>
        <dbReference type="ARBA" id="ARBA00023002"/>
    </source>
</evidence>
<sequence length="344" mass="37232">MRALQHGTDGQTDRQVLVVGTGVAGLLTAAACRERGFDPVVTAGAGRDRDRNPILTLWRPTGTLLDGLGVGDALAAGTPVRRWVCRHPRGRTAETLVHEGEPQAAPCVRVRRSRVERALAATVPDSRLWRRRTIRRVERGRSGPVVTFDDGVRERFDLVVGADGPGSRVRDAVVDDAADGVDPVVPTPVVGVSERPPRLEARHTVYEHWSPAGSVTRLSHLEGSDLWRYVAPGRTDGVVGTEHWAGDGLALVGEAAHPLSPVLTTHDSLAVEDGTTLAAVLASRPTTRAALQTYERRRSHRTRGLYGGAREDTGAAGDTPVPCRQAFLRTRFDRRDPAGRPDDW</sequence>
<feature type="domain" description="FAD-binding" evidence="3">
    <location>
        <begin position="15"/>
        <end position="207"/>
    </location>
</feature>
<dbReference type="SUPFAM" id="SSF51905">
    <property type="entry name" value="FAD/NAD(P)-binding domain"/>
    <property type="match status" value="1"/>
</dbReference>
<dbReference type="RefSeq" id="WP_260594013.1">
    <property type="nucleotide sequence ID" value="NZ_CP104003.1"/>
</dbReference>
<accession>A0A9E7U8L5</accession>
<dbReference type="PANTHER" id="PTHR13789:SF309">
    <property type="entry name" value="PUTATIVE (AFU_ORTHOLOGUE AFUA_6G14510)-RELATED"/>
    <property type="match status" value="1"/>
</dbReference>
<dbReference type="EMBL" id="CP104003">
    <property type="protein sequence ID" value="UWM54961.1"/>
    <property type="molecule type" value="Genomic_DNA"/>
</dbReference>
<keyword evidence="1" id="KW-0560">Oxidoreductase</keyword>
<dbReference type="Proteomes" id="UP001057580">
    <property type="component" value="Chromosome"/>
</dbReference>
<dbReference type="KEGG" id="ssai:N0B31_01475"/>
<evidence type="ECO:0000256" key="2">
    <source>
        <dbReference type="ARBA" id="ARBA00023033"/>
    </source>
</evidence>
<dbReference type="PROSITE" id="PS51257">
    <property type="entry name" value="PROKAR_LIPOPROTEIN"/>
    <property type="match status" value="1"/>
</dbReference>